<sequence length="98" mass="10693">MLKGGVECRRAGVRLTVLCLRLTAAHLAARRGSVASRVSPARHCHVVGVRLLGIFQTQQRRLNPLESDEKSRSANVFVFVVGNVPIQLRCSALVSMTV</sequence>
<gene>
    <name evidence="1" type="ORF">QQF64_005425</name>
</gene>
<organism evidence="1 2">
    <name type="scientific">Cirrhinus molitorella</name>
    <name type="common">mud carp</name>
    <dbReference type="NCBI Taxonomy" id="172907"/>
    <lineage>
        <taxon>Eukaryota</taxon>
        <taxon>Metazoa</taxon>
        <taxon>Chordata</taxon>
        <taxon>Craniata</taxon>
        <taxon>Vertebrata</taxon>
        <taxon>Euteleostomi</taxon>
        <taxon>Actinopterygii</taxon>
        <taxon>Neopterygii</taxon>
        <taxon>Teleostei</taxon>
        <taxon>Ostariophysi</taxon>
        <taxon>Cypriniformes</taxon>
        <taxon>Cyprinidae</taxon>
        <taxon>Labeoninae</taxon>
        <taxon>Labeonini</taxon>
        <taxon>Cirrhinus</taxon>
    </lineage>
</organism>
<name>A0ABR3MC97_9TELE</name>
<protein>
    <recommendedName>
        <fullName evidence="3">Secreted protein</fullName>
    </recommendedName>
</protein>
<evidence type="ECO:0008006" key="3">
    <source>
        <dbReference type="Google" id="ProtNLM"/>
    </source>
</evidence>
<evidence type="ECO:0000313" key="1">
    <source>
        <dbReference type="EMBL" id="KAL1262686.1"/>
    </source>
</evidence>
<dbReference type="Proteomes" id="UP001558613">
    <property type="component" value="Unassembled WGS sequence"/>
</dbReference>
<proteinExistence type="predicted"/>
<reference evidence="1 2" key="1">
    <citation type="submission" date="2023-09" db="EMBL/GenBank/DDBJ databases">
        <authorList>
            <person name="Wang M."/>
        </authorList>
    </citation>
    <scope>NUCLEOTIDE SEQUENCE [LARGE SCALE GENOMIC DNA]</scope>
    <source>
        <strain evidence="1">GT-2023</strain>
        <tissue evidence="1">Liver</tissue>
    </source>
</reference>
<evidence type="ECO:0000313" key="2">
    <source>
        <dbReference type="Proteomes" id="UP001558613"/>
    </source>
</evidence>
<comment type="caution">
    <text evidence="1">The sequence shown here is derived from an EMBL/GenBank/DDBJ whole genome shotgun (WGS) entry which is preliminary data.</text>
</comment>
<accession>A0ABR3MC97</accession>
<keyword evidence="2" id="KW-1185">Reference proteome</keyword>
<dbReference type="EMBL" id="JAYMGO010000013">
    <property type="protein sequence ID" value="KAL1262686.1"/>
    <property type="molecule type" value="Genomic_DNA"/>
</dbReference>